<gene>
    <name evidence="7" type="ORF">BDW47DRAFT_89971</name>
</gene>
<feature type="region of interest" description="Disordered" evidence="5">
    <location>
        <begin position="213"/>
        <end position="266"/>
    </location>
</feature>
<dbReference type="GO" id="GO:0016020">
    <property type="term" value="C:membrane"/>
    <property type="evidence" value="ECO:0007669"/>
    <property type="project" value="UniProtKB-SubCell"/>
</dbReference>
<proteinExistence type="predicted"/>
<evidence type="ECO:0000256" key="3">
    <source>
        <dbReference type="ARBA" id="ARBA00022989"/>
    </source>
</evidence>
<dbReference type="AlphaFoldDB" id="A0A2I2EZ88"/>
<feature type="compositionally biased region" description="Low complexity" evidence="5">
    <location>
        <begin position="139"/>
        <end position="168"/>
    </location>
</feature>
<dbReference type="STRING" id="41067.A0A2I2EZ88"/>
<feature type="compositionally biased region" description="Basic and acidic residues" evidence="5">
    <location>
        <begin position="255"/>
        <end position="266"/>
    </location>
</feature>
<sequence length="266" mass="28159">MDVLDRPYGVGMRIQNNCPVGSQECSKRSGTAHGFVSCCPRDSTCATSDGTYCCPDDMKESECRDLVIDGAHCANETWSLFQSGLDDGFFCCEAQDIGWWGSLGGNRGYVGCGPNGSSNSDDHVVSPVAQILPSGTVQPTTVPSSTAAHPTSASATSETTIATPSSAPADDDESTSSSHTGAIAGGVVGGVAGVVLIVAAIFFLLRRRRRRPEPATPVPVTSPNRPMNELEGKAMPHELEGQQRSEMDAQSPPWEQHDQTKRFELP</sequence>
<keyword evidence="8" id="KW-1185">Reference proteome</keyword>
<keyword evidence="2 6" id="KW-0812">Transmembrane</keyword>
<evidence type="ECO:0000256" key="2">
    <source>
        <dbReference type="ARBA" id="ARBA00022692"/>
    </source>
</evidence>
<feature type="transmembrane region" description="Helical" evidence="6">
    <location>
        <begin position="182"/>
        <end position="205"/>
    </location>
</feature>
<protein>
    <recommendedName>
        <fullName evidence="9">Mid2 domain-containing protein</fullName>
    </recommendedName>
</protein>
<dbReference type="EMBL" id="KZ559197">
    <property type="protein sequence ID" value="PLB33698.1"/>
    <property type="molecule type" value="Genomic_DNA"/>
</dbReference>
<comment type="subcellular location">
    <subcellularLocation>
        <location evidence="1">Membrane</location>
        <topology evidence="1">Single-pass membrane protein</topology>
    </subcellularLocation>
</comment>
<feature type="compositionally biased region" description="Basic and acidic residues" evidence="5">
    <location>
        <begin position="228"/>
        <end position="247"/>
    </location>
</feature>
<dbReference type="Gene3D" id="1.20.5.510">
    <property type="entry name" value="Single helix bin"/>
    <property type="match status" value="1"/>
</dbReference>
<accession>A0A2I2EZ88</accession>
<reference evidence="7 8" key="1">
    <citation type="submission" date="2017-12" db="EMBL/GenBank/DDBJ databases">
        <authorList>
            <consortium name="DOE Joint Genome Institute"/>
            <person name="Haridas S."/>
            <person name="Kjaerbolling I."/>
            <person name="Vesth T.C."/>
            <person name="Frisvad J.C."/>
            <person name="Nybo J.L."/>
            <person name="Theobald S."/>
            <person name="Kuo A."/>
            <person name="Bowyer P."/>
            <person name="Matsuda Y."/>
            <person name="Mondo S."/>
            <person name="Lyhne E.K."/>
            <person name="Kogle M.E."/>
            <person name="Clum A."/>
            <person name="Lipzen A."/>
            <person name="Salamov A."/>
            <person name="Ngan C.Y."/>
            <person name="Daum C."/>
            <person name="Chiniquy J."/>
            <person name="Barry K."/>
            <person name="LaButti K."/>
            <person name="Simmons B.A."/>
            <person name="Magnuson J.K."/>
            <person name="Mortensen U.H."/>
            <person name="Larsen T.O."/>
            <person name="Grigoriev I.V."/>
            <person name="Baker S.E."/>
            <person name="Andersen M.R."/>
            <person name="Nordberg H.P."/>
            <person name="Cantor M.N."/>
            <person name="Hua S.X."/>
        </authorList>
    </citation>
    <scope>NUCLEOTIDE SEQUENCE [LARGE SCALE GENOMIC DNA]</scope>
    <source>
        <strain evidence="7 8">CBS 102.13</strain>
    </source>
</reference>
<evidence type="ECO:0000256" key="1">
    <source>
        <dbReference type="ARBA" id="ARBA00004167"/>
    </source>
</evidence>
<dbReference type="PANTHER" id="PTHR15549:SF26">
    <property type="entry name" value="AXIAL BUDDING PATTERN PROTEIN 2-RELATED"/>
    <property type="match status" value="1"/>
</dbReference>
<evidence type="ECO:0000256" key="6">
    <source>
        <dbReference type="SAM" id="Phobius"/>
    </source>
</evidence>
<name>A0A2I2EZ88_ASPCN</name>
<dbReference type="GeneID" id="36527333"/>
<dbReference type="OrthoDB" id="4779287at2759"/>
<keyword evidence="3 6" id="KW-1133">Transmembrane helix</keyword>
<keyword evidence="4 6" id="KW-0472">Membrane</keyword>
<dbReference type="GO" id="GO:0071944">
    <property type="term" value="C:cell periphery"/>
    <property type="evidence" value="ECO:0007669"/>
    <property type="project" value="UniProtKB-ARBA"/>
</dbReference>
<evidence type="ECO:0008006" key="9">
    <source>
        <dbReference type="Google" id="ProtNLM"/>
    </source>
</evidence>
<organism evidence="7 8">
    <name type="scientific">Aspergillus candidus</name>
    <dbReference type="NCBI Taxonomy" id="41067"/>
    <lineage>
        <taxon>Eukaryota</taxon>
        <taxon>Fungi</taxon>
        <taxon>Dikarya</taxon>
        <taxon>Ascomycota</taxon>
        <taxon>Pezizomycotina</taxon>
        <taxon>Eurotiomycetes</taxon>
        <taxon>Eurotiomycetidae</taxon>
        <taxon>Eurotiales</taxon>
        <taxon>Aspergillaceae</taxon>
        <taxon>Aspergillus</taxon>
        <taxon>Aspergillus subgen. Circumdati</taxon>
    </lineage>
</organism>
<dbReference type="InterPro" id="IPR051694">
    <property type="entry name" value="Immunoregulatory_rcpt-like"/>
</dbReference>
<dbReference type="RefSeq" id="XP_024667710.1">
    <property type="nucleotide sequence ID" value="XM_024820173.1"/>
</dbReference>
<feature type="region of interest" description="Disordered" evidence="5">
    <location>
        <begin position="134"/>
        <end position="179"/>
    </location>
</feature>
<dbReference type="PANTHER" id="PTHR15549">
    <property type="entry name" value="PAIRED IMMUNOGLOBULIN-LIKE TYPE 2 RECEPTOR"/>
    <property type="match status" value="1"/>
</dbReference>
<evidence type="ECO:0000313" key="8">
    <source>
        <dbReference type="Proteomes" id="UP000234585"/>
    </source>
</evidence>
<evidence type="ECO:0000256" key="5">
    <source>
        <dbReference type="SAM" id="MobiDB-lite"/>
    </source>
</evidence>
<evidence type="ECO:0000256" key="4">
    <source>
        <dbReference type="ARBA" id="ARBA00023136"/>
    </source>
</evidence>
<evidence type="ECO:0000313" key="7">
    <source>
        <dbReference type="EMBL" id="PLB33698.1"/>
    </source>
</evidence>
<dbReference type="Proteomes" id="UP000234585">
    <property type="component" value="Unassembled WGS sequence"/>
</dbReference>